<evidence type="ECO:0000259" key="1">
    <source>
        <dbReference type="PROSITE" id="PS50943"/>
    </source>
</evidence>
<dbReference type="GO" id="GO:0003677">
    <property type="term" value="F:DNA binding"/>
    <property type="evidence" value="ECO:0007669"/>
    <property type="project" value="InterPro"/>
</dbReference>
<reference evidence="2" key="1">
    <citation type="submission" date="2022-11" db="EMBL/GenBank/DDBJ databases">
        <title>Biodiversity and phylogenetic relationships of bacteria.</title>
        <authorList>
            <person name="Machado R.A.R."/>
            <person name="Bhat A."/>
            <person name="Loulou A."/>
            <person name="Kallel S."/>
        </authorList>
    </citation>
    <scope>NUCLEOTIDE SEQUENCE</scope>
    <source>
        <strain evidence="2">K-TC2</strain>
    </source>
</reference>
<dbReference type="Gene3D" id="3.30.450.180">
    <property type="match status" value="1"/>
</dbReference>
<dbReference type="InterPro" id="IPR041413">
    <property type="entry name" value="MLTR_LBD"/>
</dbReference>
<keyword evidence="3" id="KW-1185">Reference proteome</keyword>
<dbReference type="AlphaFoldDB" id="A0A9X3E0I0"/>
<comment type="caution">
    <text evidence="2">The sequence shown here is derived from an EMBL/GenBank/DDBJ whole genome shotgun (WGS) entry which is preliminary data.</text>
</comment>
<dbReference type="PROSITE" id="PS50943">
    <property type="entry name" value="HTH_CROC1"/>
    <property type="match status" value="1"/>
</dbReference>
<name>A0A9X3E0I0_9HYPH</name>
<accession>A0A9X3E0I0</accession>
<dbReference type="PANTHER" id="PTHR35010">
    <property type="entry name" value="BLL4672 PROTEIN-RELATED"/>
    <property type="match status" value="1"/>
</dbReference>
<dbReference type="SMART" id="SM00530">
    <property type="entry name" value="HTH_XRE"/>
    <property type="match status" value="1"/>
</dbReference>
<dbReference type="InterPro" id="IPR001387">
    <property type="entry name" value="Cro/C1-type_HTH"/>
</dbReference>
<dbReference type="Pfam" id="PF13560">
    <property type="entry name" value="HTH_31"/>
    <property type="match status" value="1"/>
</dbReference>
<feature type="domain" description="HTH cro/C1-type" evidence="1">
    <location>
        <begin position="12"/>
        <end position="66"/>
    </location>
</feature>
<dbReference type="RefSeq" id="WP_266338092.1">
    <property type="nucleotide sequence ID" value="NZ_JAPKNK010000002.1"/>
</dbReference>
<proteinExistence type="predicted"/>
<evidence type="ECO:0000313" key="3">
    <source>
        <dbReference type="Proteomes" id="UP001144805"/>
    </source>
</evidence>
<evidence type="ECO:0000313" key="2">
    <source>
        <dbReference type="EMBL" id="MCX5569142.1"/>
    </source>
</evidence>
<dbReference type="Proteomes" id="UP001144805">
    <property type="component" value="Unassembled WGS sequence"/>
</dbReference>
<protein>
    <submittedName>
        <fullName evidence="2">Helix-turn-helix transcriptional regulator</fullName>
    </submittedName>
</protein>
<dbReference type="PANTHER" id="PTHR35010:SF4">
    <property type="entry name" value="BLL5781 PROTEIN"/>
    <property type="match status" value="1"/>
</dbReference>
<dbReference type="SUPFAM" id="SSF47413">
    <property type="entry name" value="lambda repressor-like DNA-binding domains"/>
    <property type="match status" value="1"/>
</dbReference>
<organism evidence="2 3">
    <name type="scientific">Kaistia nematophila</name>
    <dbReference type="NCBI Taxonomy" id="2994654"/>
    <lineage>
        <taxon>Bacteria</taxon>
        <taxon>Pseudomonadati</taxon>
        <taxon>Pseudomonadota</taxon>
        <taxon>Alphaproteobacteria</taxon>
        <taxon>Hyphomicrobiales</taxon>
        <taxon>Kaistiaceae</taxon>
        <taxon>Kaistia</taxon>
    </lineage>
</organism>
<dbReference type="EMBL" id="JAPKNK010000002">
    <property type="protein sequence ID" value="MCX5569142.1"/>
    <property type="molecule type" value="Genomic_DNA"/>
</dbReference>
<dbReference type="InterPro" id="IPR010982">
    <property type="entry name" value="Lambda_DNA-bd_dom_sf"/>
</dbReference>
<gene>
    <name evidence="2" type="ORF">OSH07_08040</name>
</gene>
<dbReference type="Pfam" id="PF17765">
    <property type="entry name" value="MLTR_LBD"/>
    <property type="match status" value="1"/>
</dbReference>
<dbReference type="CDD" id="cd00093">
    <property type="entry name" value="HTH_XRE"/>
    <property type="match status" value="1"/>
</dbReference>
<dbReference type="Gene3D" id="1.10.260.40">
    <property type="entry name" value="lambda repressor-like DNA-binding domains"/>
    <property type="match status" value="1"/>
</dbReference>
<sequence length="266" mass="29338">MEPNPRPIGEQIRDWRQRRRLSQMELAGDAEMSTRHLSFIETGRSRPSRDMVLRLAAELEVPLREQNRMLVAAGFAPVYRERKLDDAGFAAARRAVERIIEGHEPYPALAIDRQWNLVAANAAIMRLVAGVDAALLEPPVNVLRLALHPNGLAPRTLNFAEWRAYLLARLAHEIDLCGDAGLADLLDELRAYPAPPAPKGRAAEDDFGGIAVPYRVRLGDETLSFISATTLFGTPVDVTLSELAVESFFPADDETAEALRRLAAAS</sequence>